<protein>
    <submittedName>
        <fullName evidence="2">Uncharacterized protein</fullName>
    </submittedName>
</protein>
<dbReference type="RefSeq" id="WP_092225585.1">
    <property type="nucleotide sequence ID" value="NZ_FNJI01000036.1"/>
</dbReference>
<reference evidence="2 3" key="1">
    <citation type="submission" date="2016-10" db="EMBL/GenBank/DDBJ databases">
        <authorList>
            <person name="de Groot N.N."/>
        </authorList>
    </citation>
    <scope>NUCLEOTIDE SEQUENCE [LARGE SCALE GENOMIC DNA]</scope>
    <source>
        <strain evidence="2 3">DSM 12130</strain>
    </source>
</reference>
<evidence type="ECO:0000313" key="3">
    <source>
        <dbReference type="Proteomes" id="UP000199073"/>
    </source>
</evidence>
<name>A0A1H0UV41_9BACT</name>
<proteinExistence type="predicted"/>
<evidence type="ECO:0000313" key="2">
    <source>
        <dbReference type="EMBL" id="SDP69778.1"/>
    </source>
</evidence>
<dbReference type="EMBL" id="FNJI01000036">
    <property type="protein sequence ID" value="SDP69778.1"/>
    <property type="molecule type" value="Genomic_DNA"/>
</dbReference>
<feature type="region of interest" description="Disordered" evidence="1">
    <location>
        <begin position="107"/>
        <end position="126"/>
    </location>
</feature>
<organism evidence="2 3">
    <name type="scientific">Desulforhopalus singaporensis</name>
    <dbReference type="NCBI Taxonomy" id="91360"/>
    <lineage>
        <taxon>Bacteria</taxon>
        <taxon>Pseudomonadati</taxon>
        <taxon>Thermodesulfobacteriota</taxon>
        <taxon>Desulfobulbia</taxon>
        <taxon>Desulfobulbales</taxon>
        <taxon>Desulfocapsaceae</taxon>
        <taxon>Desulforhopalus</taxon>
    </lineage>
</organism>
<accession>A0A1H0UV41</accession>
<evidence type="ECO:0000256" key="1">
    <source>
        <dbReference type="SAM" id="MobiDB-lite"/>
    </source>
</evidence>
<gene>
    <name evidence="2" type="ORF">SAMN05660330_03723</name>
</gene>
<keyword evidence="3" id="KW-1185">Reference proteome</keyword>
<sequence>MITINGAEFSKYLQVPDWLTSPGSAGSEHVTLGGSLIVQRFSGDYPKEITLTAKLEGNKLFGYFTTEQVEYLRLIADSGEPVPFEYHGRQMNIVIPLDGINLVAQGNRSDPPSGHPHYGTVTGRIV</sequence>
<dbReference type="AlphaFoldDB" id="A0A1H0UV41"/>
<dbReference type="Proteomes" id="UP000199073">
    <property type="component" value="Unassembled WGS sequence"/>
</dbReference>
<dbReference type="STRING" id="91360.SAMN05660330_03723"/>